<evidence type="ECO:0000256" key="5">
    <source>
        <dbReference type="ARBA" id="ARBA00022692"/>
    </source>
</evidence>
<keyword evidence="8" id="KW-0406">Ion transport</keyword>
<feature type="transmembrane region" description="Helical" evidence="12">
    <location>
        <begin position="65"/>
        <end position="85"/>
    </location>
</feature>
<keyword evidence="13" id="KW-1185">Reference proteome</keyword>
<keyword evidence="10" id="KW-0739">Sodium transport</keyword>
<dbReference type="PROSITE" id="PS50283">
    <property type="entry name" value="NA_SOLUT_SYMP_3"/>
    <property type="match status" value="1"/>
</dbReference>
<keyword evidence="6 12" id="KW-1133">Transmembrane helix</keyword>
<feature type="transmembrane region" description="Helical" evidence="12">
    <location>
        <begin position="171"/>
        <end position="193"/>
    </location>
</feature>
<evidence type="ECO:0000256" key="7">
    <source>
        <dbReference type="ARBA" id="ARBA00023053"/>
    </source>
</evidence>
<dbReference type="PANTHER" id="PTHR42985">
    <property type="entry name" value="SODIUM-COUPLED MONOCARBOXYLATE TRANSPORTER"/>
    <property type="match status" value="1"/>
</dbReference>
<gene>
    <name evidence="14" type="primary">LOC113210378</name>
</gene>
<feature type="transmembrane region" description="Helical" evidence="12">
    <location>
        <begin position="97"/>
        <end position="123"/>
    </location>
</feature>
<dbReference type="InterPro" id="IPR001734">
    <property type="entry name" value="Na/solute_symporter"/>
</dbReference>
<dbReference type="InterPro" id="IPR051163">
    <property type="entry name" value="Sodium:Solute_Symporter_SSF"/>
</dbReference>
<evidence type="ECO:0000256" key="11">
    <source>
        <dbReference type="RuleBase" id="RU362091"/>
    </source>
</evidence>
<evidence type="ECO:0000256" key="1">
    <source>
        <dbReference type="ARBA" id="ARBA00004651"/>
    </source>
</evidence>
<evidence type="ECO:0000256" key="8">
    <source>
        <dbReference type="ARBA" id="ARBA00023065"/>
    </source>
</evidence>
<name>A0A9C6U237_FRAOC</name>
<comment type="similarity">
    <text evidence="2 11">Belongs to the sodium:solute symporter (SSF) (TC 2.A.21) family.</text>
</comment>
<evidence type="ECO:0000313" key="13">
    <source>
        <dbReference type="Proteomes" id="UP000504606"/>
    </source>
</evidence>
<feature type="transmembrane region" description="Helical" evidence="12">
    <location>
        <begin position="291"/>
        <end position="314"/>
    </location>
</feature>
<accession>A0A9C6U237</accession>
<protein>
    <submittedName>
        <fullName evidence="14">Sodium-coupled monocarboxylate transporter 1-like</fullName>
    </submittedName>
</protein>
<keyword evidence="5 12" id="KW-0812">Transmembrane</keyword>
<dbReference type="GO" id="GO:0006814">
    <property type="term" value="P:sodium ion transport"/>
    <property type="evidence" value="ECO:0007669"/>
    <property type="project" value="UniProtKB-KW"/>
</dbReference>
<dbReference type="Gene3D" id="1.20.1730.10">
    <property type="entry name" value="Sodium/glucose cotransporter"/>
    <property type="match status" value="1"/>
</dbReference>
<dbReference type="GeneID" id="113210378"/>
<keyword evidence="9 12" id="KW-0472">Membrane</keyword>
<dbReference type="KEGG" id="foc:113210378"/>
<evidence type="ECO:0000256" key="12">
    <source>
        <dbReference type="SAM" id="Phobius"/>
    </source>
</evidence>
<feature type="transmembrane region" description="Helical" evidence="12">
    <location>
        <begin position="205"/>
        <end position="232"/>
    </location>
</feature>
<sequence length="586" mass="61312">MWPLDWVVLVTLILTPAALGIWRALLHTARGRRHGDDADPTRGDDGGVAPKAAAARPAAAKSMGVVTVGLSLLASNLSGITLLGYPAEVYRYGTQFWMVAVGAVLATAVLCVGYLPVLHGLRLSSSYEYLELRFDARVRKLTSIMYTVRLLLLLPLVLYVPALAFTQVTGMGIRIIAPAISVVCIVYTTVGGLRTVSLTGSMQLLIMLTASVAILAAGLYDVGGVGAAWRSMEASGRIEFFNLDPNPLTRTTFWSATVGGSFFWLQMLAVQPNSVQRYLAVPTLSAARRTAYLQCAGLLLTTTLACSLGGVLYAKYEGCDPLTTKEVQRADQLVALMVEQTSGRVPGLAGLFLAGLLSAAMGNLSAALNTLSSTLYADLVAGWLPDKWRSRSGVVVKVLGVLIGVWATLLVFVVERLGGLVQVAMSLGSVTSGTMLGLFTLGMLVPRANTLGALAGAAVSVLGTALVVFGQQSAIAAGSLHWPTKPSNADDCAESGSGLAALPGVLTEAAPSEVLAVLRLSYLWLVLLGAALTMVSGTIVSLLTSSAGAAAVDPALLFGRGRRQVHQHELGVIVAEKPTPQVDRDG</sequence>
<keyword evidence="7" id="KW-0915">Sodium</keyword>
<evidence type="ECO:0000256" key="2">
    <source>
        <dbReference type="ARBA" id="ARBA00006434"/>
    </source>
</evidence>
<dbReference type="RefSeq" id="XP_052120218.1">
    <property type="nucleotide sequence ID" value="XM_052264258.1"/>
</dbReference>
<evidence type="ECO:0000256" key="6">
    <source>
        <dbReference type="ARBA" id="ARBA00022989"/>
    </source>
</evidence>
<dbReference type="NCBIfam" id="TIGR00813">
    <property type="entry name" value="sss"/>
    <property type="match status" value="1"/>
</dbReference>
<evidence type="ECO:0000256" key="9">
    <source>
        <dbReference type="ARBA" id="ARBA00023136"/>
    </source>
</evidence>
<dbReference type="GO" id="GO:0015293">
    <property type="term" value="F:symporter activity"/>
    <property type="evidence" value="ECO:0007669"/>
    <property type="project" value="TreeGrafter"/>
</dbReference>
<feature type="transmembrane region" description="Helical" evidence="12">
    <location>
        <begin position="451"/>
        <end position="470"/>
    </location>
</feature>
<feature type="transmembrane region" description="Helical" evidence="12">
    <location>
        <begin position="394"/>
        <end position="414"/>
    </location>
</feature>
<proteinExistence type="inferred from homology"/>
<evidence type="ECO:0000313" key="14">
    <source>
        <dbReference type="RefSeq" id="XP_052120218.1"/>
    </source>
</evidence>
<feature type="transmembrane region" description="Helical" evidence="12">
    <location>
        <begin position="144"/>
        <end position="165"/>
    </location>
</feature>
<dbReference type="Pfam" id="PF00474">
    <property type="entry name" value="SSF"/>
    <property type="match status" value="1"/>
</dbReference>
<dbReference type="OrthoDB" id="6132759at2759"/>
<keyword evidence="4" id="KW-1003">Cell membrane</keyword>
<dbReference type="InterPro" id="IPR038377">
    <property type="entry name" value="Na/Glc_symporter_sf"/>
</dbReference>
<dbReference type="GO" id="GO:0005886">
    <property type="term" value="C:plasma membrane"/>
    <property type="evidence" value="ECO:0007669"/>
    <property type="project" value="UniProtKB-SubCell"/>
</dbReference>
<dbReference type="Proteomes" id="UP000504606">
    <property type="component" value="Unplaced"/>
</dbReference>
<feature type="transmembrane region" description="Helical" evidence="12">
    <location>
        <begin position="420"/>
        <end position="444"/>
    </location>
</feature>
<comment type="subcellular location">
    <subcellularLocation>
        <location evidence="1">Cell membrane</location>
        <topology evidence="1">Multi-pass membrane protein</topology>
    </subcellularLocation>
</comment>
<keyword evidence="3" id="KW-0813">Transport</keyword>
<feature type="transmembrane region" description="Helical" evidence="12">
    <location>
        <begin position="6"/>
        <end position="26"/>
    </location>
</feature>
<feature type="transmembrane region" description="Helical" evidence="12">
    <location>
        <begin position="522"/>
        <end position="543"/>
    </location>
</feature>
<feature type="transmembrane region" description="Helical" evidence="12">
    <location>
        <begin position="252"/>
        <end position="270"/>
    </location>
</feature>
<evidence type="ECO:0000256" key="4">
    <source>
        <dbReference type="ARBA" id="ARBA00022475"/>
    </source>
</evidence>
<evidence type="ECO:0000256" key="3">
    <source>
        <dbReference type="ARBA" id="ARBA00022448"/>
    </source>
</evidence>
<evidence type="ECO:0000256" key="10">
    <source>
        <dbReference type="ARBA" id="ARBA00023201"/>
    </source>
</evidence>
<reference evidence="14" key="1">
    <citation type="submission" date="2025-08" db="UniProtKB">
        <authorList>
            <consortium name="RefSeq"/>
        </authorList>
    </citation>
    <scope>IDENTIFICATION</scope>
    <source>
        <tissue evidence="14">Whole organism</tissue>
    </source>
</reference>
<dbReference type="PANTHER" id="PTHR42985:SF21">
    <property type="entry name" value="SODIUM-DEPENDENT MULTIVITAMIN TRANSPORTER-LIKE PROTEIN"/>
    <property type="match status" value="1"/>
</dbReference>
<organism evidence="13 14">
    <name type="scientific">Frankliniella occidentalis</name>
    <name type="common">Western flower thrips</name>
    <name type="synonym">Euthrips occidentalis</name>
    <dbReference type="NCBI Taxonomy" id="133901"/>
    <lineage>
        <taxon>Eukaryota</taxon>
        <taxon>Metazoa</taxon>
        <taxon>Ecdysozoa</taxon>
        <taxon>Arthropoda</taxon>
        <taxon>Hexapoda</taxon>
        <taxon>Insecta</taxon>
        <taxon>Pterygota</taxon>
        <taxon>Neoptera</taxon>
        <taxon>Paraneoptera</taxon>
        <taxon>Thysanoptera</taxon>
        <taxon>Terebrantia</taxon>
        <taxon>Thripoidea</taxon>
        <taxon>Thripidae</taxon>
        <taxon>Frankliniella</taxon>
    </lineage>
</organism>
<feature type="transmembrane region" description="Helical" evidence="12">
    <location>
        <begin position="347"/>
        <end position="368"/>
    </location>
</feature>
<dbReference type="AlphaFoldDB" id="A0A9C6U237"/>